<proteinExistence type="predicted"/>
<comment type="caution">
    <text evidence="1">The sequence shown here is derived from an EMBL/GenBank/DDBJ whole genome shotgun (WGS) entry which is preliminary data.</text>
</comment>
<protein>
    <submittedName>
        <fullName evidence="1">Uncharacterized protein</fullName>
    </submittedName>
</protein>
<accession>A0ACC3BJA4</accession>
<dbReference type="EMBL" id="CM020618">
    <property type="protein sequence ID" value="KAK1857844.1"/>
    <property type="molecule type" value="Genomic_DNA"/>
</dbReference>
<keyword evidence="2" id="KW-1185">Reference proteome</keyword>
<evidence type="ECO:0000313" key="2">
    <source>
        <dbReference type="Proteomes" id="UP000798662"/>
    </source>
</evidence>
<name>A0ACC3BJA4_PYRYE</name>
<gene>
    <name evidence="1" type="ORF">I4F81_000458</name>
</gene>
<reference evidence="1" key="1">
    <citation type="submission" date="2019-11" db="EMBL/GenBank/DDBJ databases">
        <title>Nori genome reveals adaptations in red seaweeds to the harsh intertidal environment.</title>
        <authorList>
            <person name="Wang D."/>
            <person name="Mao Y."/>
        </authorList>
    </citation>
    <scope>NUCLEOTIDE SEQUENCE</scope>
    <source>
        <tissue evidence="1">Gametophyte</tissue>
    </source>
</reference>
<organism evidence="1 2">
    <name type="scientific">Pyropia yezoensis</name>
    <name type="common">Susabi-nori</name>
    <name type="synonym">Porphyra yezoensis</name>
    <dbReference type="NCBI Taxonomy" id="2788"/>
    <lineage>
        <taxon>Eukaryota</taxon>
        <taxon>Rhodophyta</taxon>
        <taxon>Bangiophyceae</taxon>
        <taxon>Bangiales</taxon>
        <taxon>Bangiaceae</taxon>
        <taxon>Pyropia</taxon>
    </lineage>
</organism>
<evidence type="ECO:0000313" key="1">
    <source>
        <dbReference type="EMBL" id="KAK1857844.1"/>
    </source>
</evidence>
<sequence>MDAHLRRMPSLPAGANTAAAAQHDFSTATTAAAARDPADAARNTCDNGGKPAGTGARGGLATDVGAAAVTALAPRPAADGALAARDTDGDSPFDGAGAPDYAATDNGKPADGGDAGWAVGAGGSYQGYRGRAPRVTNDEAGAYDEGIDFKASFTPTDWLQSFYIRRLALREDGLPVPFTPVDSVQTATVHIGSRDKVEARHWYCSLAWRQQIFNDCLDARFTRGNTVASLELFINHLVEATRRVYALGVSLYDYLALRRSEPSLADAFANSEAVLWNSLRGDGARRFLSRAEAQACLRRPGASVRGPTSRPSALAADWRLAMGLGYGRAWRQDHLDGDTDAV</sequence>
<dbReference type="Proteomes" id="UP000798662">
    <property type="component" value="Chromosome 1"/>
</dbReference>